<proteinExistence type="predicted"/>
<keyword evidence="3" id="KW-1185">Reference proteome</keyword>
<dbReference type="AlphaFoldDB" id="A0A0U5L2N7"/>
<dbReference type="EMBL" id="LN907827">
    <property type="protein sequence ID" value="CUU23608.1"/>
    <property type="molecule type" value="Genomic_DNA"/>
</dbReference>
<gene>
    <name evidence="2" type="ORF">EM595_1374</name>
</gene>
<dbReference type="OrthoDB" id="9815328at2"/>
<feature type="signal peptide" evidence="1">
    <location>
        <begin position="1"/>
        <end position="22"/>
    </location>
</feature>
<evidence type="ECO:0000313" key="3">
    <source>
        <dbReference type="Proteomes" id="UP000059419"/>
    </source>
</evidence>
<dbReference type="Proteomes" id="UP000059419">
    <property type="component" value="Chromosome 1"/>
</dbReference>
<dbReference type="KEGG" id="ege:EM595_1374"/>
<sequence length="128" mass="14302">MKNRYLIAVIVAVASLAGCARTAPINNIDQPVIGHYSDNQMRQAIVEAGITRHWVMTPVAPGVINGRLAQRGHVANIRIDYTPSRYSIHYVSSENLLAADNEIHRNYNNWVTALNQDIQVRLSAQQLK</sequence>
<dbReference type="PATRIC" id="fig|1619313.3.peg.1423"/>
<dbReference type="PROSITE" id="PS51257">
    <property type="entry name" value="PROKAR_LIPOPROTEIN"/>
    <property type="match status" value="1"/>
</dbReference>
<organism evidence="2 3">
    <name type="scientific">Duffyella gerundensis</name>
    <dbReference type="NCBI Taxonomy" id="1619313"/>
    <lineage>
        <taxon>Bacteria</taxon>
        <taxon>Pseudomonadati</taxon>
        <taxon>Pseudomonadota</taxon>
        <taxon>Gammaproteobacteria</taxon>
        <taxon>Enterobacterales</taxon>
        <taxon>Erwiniaceae</taxon>
        <taxon>Duffyella</taxon>
    </lineage>
</organism>
<dbReference type="RefSeq" id="WP_067429438.1">
    <property type="nucleotide sequence ID" value="NZ_LN907827.1"/>
</dbReference>
<dbReference type="STRING" id="1619313.EM595_1374"/>
<protein>
    <submittedName>
        <fullName evidence="2">Putative secreted protein</fullName>
    </submittedName>
</protein>
<evidence type="ECO:0000256" key="1">
    <source>
        <dbReference type="SAM" id="SignalP"/>
    </source>
</evidence>
<feature type="chain" id="PRO_5006861026" evidence="1">
    <location>
        <begin position="23"/>
        <end position="128"/>
    </location>
</feature>
<reference evidence="3" key="1">
    <citation type="submission" date="2015-11" db="EMBL/GenBank/DDBJ databases">
        <authorList>
            <person name="Blom J."/>
        </authorList>
    </citation>
    <scope>NUCLEOTIDE SEQUENCE [LARGE SCALE GENOMIC DNA]</scope>
</reference>
<name>A0A0U5L2N7_9GAMM</name>
<keyword evidence="1" id="KW-0732">Signal</keyword>
<accession>A0A0U5L2N7</accession>
<evidence type="ECO:0000313" key="2">
    <source>
        <dbReference type="EMBL" id="CUU23608.1"/>
    </source>
</evidence>